<evidence type="ECO:0000313" key="1">
    <source>
        <dbReference type="EMBL" id="MBK6267455.1"/>
    </source>
</evidence>
<gene>
    <name evidence="1" type="ORF">JKA74_20645</name>
</gene>
<dbReference type="SUPFAM" id="SSF56925">
    <property type="entry name" value="OMPA-like"/>
    <property type="match status" value="1"/>
</dbReference>
<name>A0A934X314_9BACT</name>
<organism evidence="1 2">
    <name type="scientific">Marivirga aurantiaca</name>
    <dbReference type="NCBI Taxonomy" id="2802615"/>
    <lineage>
        <taxon>Bacteria</taxon>
        <taxon>Pseudomonadati</taxon>
        <taxon>Bacteroidota</taxon>
        <taxon>Cytophagia</taxon>
        <taxon>Cytophagales</taxon>
        <taxon>Marivirgaceae</taxon>
        <taxon>Marivirga</taxon>
    </lineage>
</organism>
<comment type="caution">
    <text evidence="1">The sequence shown here is derived from an EMBL/GenBank/DDBJ whole genome shotgun (WGS) entry which is preliminary data.</text>
</comment>
<dbReference type="Gene3D" id="2.40.160.20">
    <property type="match status" value="1"/>
</dbReference>
<keyword evidence="2" id="KW-1185">Reference proteome</keyword>
<feature type="non-terminal residue" evidence="1">
    <location>
        <position position="1"/>
    </location>
</feature>
<evidence type="ECO:0000313" key="2">
    <source>
        <dbReference type="Proteomes" id="UP000611723"/>
    </source>
</evidence>
<dbReference type="Proteomes" id="UP000611723">
    <property type="component" value="Unassembled WGS sequence"/>
</dbReference>
<sequence length="219" mass="23410">LFAGILMASGPVFAQSESSGESSSGGAGSGDLLIELTGSPFNTGGGLLNFSEFRTRFFLNDIMAVRLGIAMNLDNTQTTPDVVVNNSSYSIMPGFEYHLVNEGAFRAYGAADLMVGHRIANYSSSTGPSVVGAASIPSSPTAFISNRGYFQLGARVSAGVEYHFNSRFYIGGEVGFQYIYQKNAEVSVDGELWQESTTDNFGFLTTANSIKIGFKFLNF</sequence>
<dbReference type="InterPro" id="IPR011250">
    <property type="entry name" value="OMP/PagP_B-barrel"/>
</dbReference>
<reference evidence="1" key="1">
    <citation type="submission" date="2021-01" db="EMBL/GenBank/DDBJ databases">
        <title>Marivirga aurantiaca sp. nov., isolated from intertidal surface sediments.</title>
        <authorList>
            <person name="Zhang M."/>
        </authorList>
    </citation>
    <scope>NUCLEOTIDE SEQUENCE</scope>
    <source>
        <strain evidence="1">S37H4</strain>
    </source>
</reference>
<dbReference type="RefSeq" id="WP_201433141.1">
    <property type="nucleotide sequence ID" value="NZ_JAEQBW010000031.1"/>
</dbReference>
<protein>
    <submittedName>
        <fullName evidence="1">Outer membrane beta-barrel protein</fullName>
    </submittedName>
</protein>
<proteinExistence type="predicted"/>
<dbReference type="EMBL" id="JAEQBW010000031">
    <property type="protein sequence ID" value="MBK6267455.1"/>
    <property type="molecule type" value="Genomic_DNA"/>
</dbReference>
<dbReference type="AlphaFoldDB" id="A0A934X314"/>
<accession>A0A934X314</accession>